<organism evidence="7 8">
    <name type="scientific">Candidatus Corynebacterium gallistercoris</name>
    <dbReference type="NCBI Taxonomy" id="2838530"/>
    <lineage>
        <taxon>Bacteria</taxon>
        <taxon>Bacillati</taxon>
        <taxon>Actinomycetota</taxon>
        <taxon>Actinomycetes</taxon>
        <taxon>Mycobacteriales</taxon>
        <taxon>Corynebacteriaceae</taxon>
        <taxon>Corynebacterium</taxon>
    </lineage>
</organism>
<dbReference type="InterPro" id="IPR008778">
    <property type="entry name" value="Pirin_C_dom"/>
</dbReference>
<evidence type="ECO:0000259" key="6">
    <source>
        <dbReference type="Pfam" id="PF05726"/>
    </source>
</evidence>
<feature type="domain" description="Pirin C-terminal" evidence="6">
    <location>
        <begin position="190"/>
        <end position="289"/>
    </location>
</feature>
<evidence type="ECO:0000256" key="1">
    <source>
        <dbReference type="ARBA" id="ARBA00008416"/>
    </source>
</evidence>
<sequence>MSNVDAQPSELVCQAGDTTVDVEIITSREVPLGGPRAMTVHRTLPQKRRSLIGAWCFCDHYGPDRVADTGGMDVPPHPHTGLQTVSWLFSGEIKHDDSLGMHELVRPGEVNLMTAGAGICHSEVSTDNTDELHGVQLWTVLPESARHGERKFDHYVPEPVTFEGGSALVFLGTALGSSSPVTTFTPLLGAEIRLDPGAEIAVDVDDTFEHGVLVDTGRVTVEGRAVERTQLAYTGVGADTLRIANPGDAAARVILLGGEPFTEPVVMWWNFIGRSDEEIRRFREEWNNHGERFGETKGYVGHDPKGLQRLPAPPMPETTIKARARREPQANTNDEEFEEQ</sequence>
<dbReference type="CDD" id="cd02247">
    <property type="entry name" value="cupin_pirin_C"/>
    <property type="match status" value="1"/>
</dbReference>
<dbReference type="Pfam" id="PF02678">
    <property type="entry name" value="Pirin"/>
    <property type="match status" value="1"/>
</dbReference>
<dbReference type="PANTHER" id="PTHR13903">
    <property type="entry name" value="PIRIN-RELATED"/>
    <property type="match status" value="1"/>
</dbReference>
<evidence type="ECO:0000313" key="8">
    <source>
        <dbReference type="Proteomes" id="UP000824189"/>
    </source>
</evidence>
<dbReference type="CDD" id="cd02909">
    <property type="entry name" value="cupin_pirin_N"/>
    <property type="match status" value="1"/>
</dbReference>
<dbReference type="PANTHER" id="PTHR13903:SF8">
    <property type="entry name" value="PIRIN"/>
    <property type="match status" value="1"/>
</dbReference>
<dbReference type="Gene3D" id="2.60.120.10">
    <property type="entry name" value="Jelly Rolls"/>
    <property type="match status" value="1"/>
</dbReference>
<keyword evidence="2" id="KW-0479">Metal-binding</keyword>
<feature type="binding site" evidence="2">
    <location>
        <position position="121"/>
    </location>
    <ligand>
        <name>Fe cation</name>
        <dbReference type="ChEBI" id="CHEBI:24875"/>
    </ligand>
</feature>
<dbReference type="SUPFAM" id="SSF51182">
    <property type="entry name" value="RmlC-like cupins"/>
    <property type="match status" value="1"/>
</dbReference>
<dbReference type="InterPro" id="IPR014710">
    <property type="entry name" value="RmlC-like_jellyroll"/>
</dbReference>
<name>A0A9D1RWY9_9CORY</name>
<dbReference type="InterPro" id="IPR012093">
    <property type="entry name" value="Pirin"/>
</dbReference>
<dbReference type="InterPro" id="IPR003829">
    <property type="entry name" value="Pirin_N_dom"/>
</dbReference>
<dbReference type="Proteomes" id="UP000824189">
    <property type="component" value="Unassembled WGS sequence"/>
</dbReference>
<accession>A0A9D1RWY9</accession>
<feature type="binding site" evidence="2">
    <location>
        <position position="123"/>
    </location>
    <ligand>
        <name>Fe cation</name>
        <dbReference type="ChEBI" id="CHEBI:24875"/>
    </ligand>
</feature>
<proteinExistence type="inferred from homology"/>
<feature type="compositionally biased region" description="Basic and acidic residues" evidence="4">
    <location>
        <begin position="292"/>
        <end position="306"/>
    </location>
</feature>
<keyword evidence="2" id="KW-0408">Iron</keyword>
<reference evidence="7" key="2">
    <citation type="submission" date="2021-04" db="EMBL/GenBank/DDBJ databases">
        <authorList>
            <person name="Gilroy R."/>
        </authorList>
    </citation>
    <scope>NUCLEOTIDE SEQUENCE</scope>
    <source>
        <strain evidence="7">4376</strain>
    </source>
</reference>
<feature type="binding site" evidence="2">
    <location>
        <position position="79"/>
    </location>
    <ligand>
        <name>Fe cation</name>
        <dbReference type="ChEBI" id="CHEBI:24875"/>
    </ligand>
</feature>
<dbReference type="Pfam" id="PF05726">
    <property type="entry name" value="Pirin_C"/>
    <property type="match status" value="1"/>
</dbReference>
<comment type="caution">
    <text evidence="7">The sequence shown here is derived from an EMBL/GenBank/DDBJ whole genome shotgun (WGS) entry which is preliminary data.</text>
</comment>
<dbReference type="EMBL" id="DXFZ01000021">
    <property type="protein sequence ID" value="HIW95170.1"/>
    <property type="molecule type" value="Genomic_DNA"/>
</dbReference>
<reference evidence="7" key="1">
    <citation type="journal article" date="2021" name="PeerJ">
        <title>Extensive microbial diversity within the chicken gut microbiome revealed by metagenomics and culture.</title>
        <authorList>
            <person name="Gilroy R."/>
            <person name="Ravi A."/>
            <person name="Getino M."/>
            <person name="Pursley I."/>
            <person name="Horton D.L."/>
            <person name="Alikhan N.F."/>
            <person name="Baker D."/>
            <person name="Gharbi K."/>
            <person name="Hall N."/>
            <person name="Watson M."/>
            <person name="Adriaenssens E.M."/>
            <person name="Foster-Nyarko E."/>
            <person name="Jarju S."/>
            <person name="Secka A."/>
            <person name="Antonio M."/>
            <person name="Oren A."/>
            <person name="Chaudhuri R.R."/>
            <person name="La Ragione R."/>
            <person name="Hildebrand F."/>
            <person name="Pallen M.J."/>
        </authorList>
    </citation>
    <scope>NUCLEOTIDE SEQUENCE</scope>
    <source>
        <strain evidence="7">4376</strain>
    </source>
</reference>
<comment type="similarity">
    <text evidence="1 3">Belongs to the pirin family.</text>
</comment>
<feature type="region of interest" description="Disordered" evidence="4">
    <location>
        <begin position="292"/>
        <end position="340"/>
    </location>
</feature>
<evidence type="ECO:0000256" key="4">
    <source>
        <dbReference type="SAM" id="MobiDB-lite"/>
    </source>
</evidence>
<evidence type="ECO:0000259" key="5">
    <source>
        <dbReference type="Pfam" id="PF02678"/>
    </source>
</evidence>
<gene>
    <name evidence="7" type="ORF">H9867_01585</name>
</gene>
<comment type="cofactor">
    <cofactor evidence="2">
        <name>Fe cation</name>
        <dbReference type="ChEBI" id="CHEBI:24875"/>
    </cofactor>
    <text evidence="2">Binds 1 Fe cation per subunit.</text>
</comment>
<evidence type="ECO:0000313" key="7">
    <source>
        <dbReference type="EMBL" id="HIW95170.1"/>
    </source>
</evidence>
<feature type="domain" description="Pirin N-terminal" evidence="5">
    <location>
        <begin position="40"/>
        <end position="138"/>
    </location>
</feature>
<dbReference type="AlphaFoldDB" id="A0A9D1RWY9"/>
<evidence type="ECO:0000256" key="2">
    <source>
        <dbReference type="PIRSR" id="PIRSR006232-1"/>
    </source>
</evidence>
<evidence type="ECO:0000256" key="3">
    <source>
        <dbReference type="RuleBase" id="RU003457"/>
    </source>
</evidence>
<dbReference type="GO" id="GO:0046872">
    <property type="term" value="F:metal ion binding"/>
    <property type="evidence" value="ECO:0007669"/>
    <property type="project" value="UniProtKB-KW"/>
</dbReference>
<dbReference type="PIRSF" id="PIRSF006232">
    <property type="entry name" value="Pirin"/>
    <property type="match status" value="1"/>
</dbReference>
<protein>
    <submittedName>
        <fullName evidence="7">Pirin family protein</fullName>
    </submittedName>
</protein>
<dbReference type="InterPro" id="IPR011051">
    <property type="entry name" value="RmlC_Cupin_sf"/>
</dbReference>
<feature type="binding site" evidence="2">
    <location>
        <position position="77"/>
    </location>
    <ligand>
        <name>Fe cation</name>
        <dbReference type="ChEBI" id="CHEBI:24875"/>
    </ligand>
</feature>